<evidence type="ECO:0000313" key="2">
    <source>
        <dbReference type="Proteomes" id="UP000287394"/>
    </source>
</evidence>
<organism evidence="1 2">
    <name type="scientific">Capsulimonas corticalis</name>
    <dbReference type="NCBI Taxonomy" id="2219043"/>
    <lineage>
        <taxon>Bacteria</taxon>
        <taxon>Bacillati</taxon>
        <taxon>Armatimonadota</taxon>
        <taxon>Armatimonadia</taxon>
        <taxon>Capsulimonadales</taxon>
        <taxon>Capsulimonadaceae</taxon>
        <taxon>Capsulimonas</taxon>
    </lineage>
</organism>
<keyword evidence="2" id="KW-1185">Reference proteome</keyword>
<dbReference type="RefSeq" id="WP_119321992.1">
    <property type="nucleotide sequence ID" value="NZ_AP025739.1"/>
</dbReference>
<dbReference type="OrthoDB" id="291645at2"/>
<dbReference type="Proteomes" id="UP000287394">
    <property type="component" value="Chromosome"/>
</dbReference>
<dbReference type="InterPro" id="IPR021279">
    <property type="entry name" value="DUF2721"/>
</dbReference>
<name>A0A402CXH7_9BACT</name>
<dbReference type="KEGG" id="ccot:CCAX7_43760"/>
<accession>A0A402CXH7</accession>
<sequence>MPTFADNPFTLLSLIAAPAVLTNASSVLALGTSNRFARAIDRARALSAQLESQKPDDPKSPDAEWKAEQMSLRFRQLGRVERRSILLLNALTSFYSSLGSFAAASLVSLLGAGIAATGHHPMAIRVLLGLALLAGFWGVGGLVYGTFLLVRETRLAVVNLKEEAAAVRKRHHRVLPPEAPSD</sequence>
<dbReference type="Pfam" id="PF11026">
    <property type="entry name" value="DUF2721"/>
    <property type="match status" value="1"/>
</dbReference>
<evidence type="ECO:0000313" key="1">
    <source>
        <dbReference type="EMBL" id="BDI32325.1"/>
    </source>
</evidence>
<proteinExistence type="predicted"/>
<gene>
    <name evidence="1" type="ORF">CCAX7_43760</name>
</gene>
<protein>
    <submittedName>
        <fullName evidence="1">Uncharacterized protein</fullName>
    </submittedName>
</protein>
<dbReference type="EMBL" id="AP025739">
    <property type="protein sequence ID" value="BDI32325.1"/>
    <property type="molecule type" value="Genomic_DNA"/>
</dbReference>
<dbReference type="AlphaFoldDB" id="A0A402CXH7"/>
<reference evidence="1 2" key="1">
    <citation type="journal article" date="2019" name="Int. J. Syst. Evol. Microbiol.">
        <title>Capsulimonas corticalis gen. nov., sp. nov., an aerobic capsulated bacterium, of a novel bacterial order, Capsulimonadales ord. nov., of the class Armatimonadia of the phylum Armatimonadetes.</title>
        <authorList>
            <person name="Li J."/>
            <person name="Kudo C."/>
            <person name="Tonouchi A."/>
        </authorList>
    </citation>
    <scope>NUCLEOTIDE SEQUENCE [LARGE SCALE GENOMIC DNA]</scope>
    <source>
        <strain evidence="1 2">AX-7</strain>
    </source>
</reference>